<evidence type="ECO:0000313" key="8">
    <source>
        <dbReference type="EMBL" id="SEL34172.1"/>
    </source>
</evidence>
<keyword evidence="2" id="KW-1003">Cell membrane</keyword>
<reference evidence="9" key="1">
    <citation type="submission" date="2016-10" db="EMBL/GenBank/DDBJ databases">
        <authorList>
            <person name="Varghese N."/>
            <person name="Submissions S."/>
        </authorList>
    </citation>
    <scope>NUCLEOTIDE SEQUENCE [LARGE SCALE GENOMIC DNA]</scope>
    <source>
        <strain evidence="9">DSM 18733</strain>
    </source>
</reference>
<dbReference type="GO" id="GO:0005886">
    <property type="term" value="C:plasma membrane"/>
    <property type="evidence" value="ECO:0007669"/>
    <property type="project" value="UniProtKB-SubCell"/>
</dbReference>
<evidence type="ECO:0000256" key="2">
    <source>
        <dbReference type="ARBA" id="ARBA00022475"/>
    </source>
</evidence>
<dbReference type="Proteomes" id="UP000199421">
    <property type="component" value="Unassembled WGS sequence"/>
</dbReference>
<dbReference type="GO" id="GO:0009247">
    <property type="term" value="P:glycolipid biosynthetic process"/>
    <property type="evidence" value="ECO:0007669"/>
    <property type="project" value="UniProtKB-ARBA"/>
</dbReference>
<name>A0A1H7PEH5_OLID1</name>
<dbReference type="CDD" id="cd07984">
    <property type="entry name" value="LPLAT_LABLAT-like"/>
    <property type="match status" value="1"/>
</dbReference>
<dbReference type="OrthoDB" id="9801955at2"/>
<dbReference type="GO" id="GO:0016746">
    <property type="term" value="F:acyltransferase activity"/>
    <property type="evidence" value="ECO:0007669"/>
    <property type="project" value="UniProtKB-KW"/>
</dbReference>
<keyword evidence="4 8" id="KW-0808">Transferase</keyword>
<evidence type="ECO:0000256" key="6">
    <source>
        <dbReference type="ARBA" id="ARBA00023315"/>
    </source>
</evidence>
<evidence type="ECO:0000256" key="4">
    <source>
        <dbReference type="ARBA" id="ARBA00022679"/>
    </source>
</evidence>
<dbReference type="STRING" id="407022.SAMN05661044_02217"/>
<dbReference type="PANTHER" id="PTHR30606:SF10">
    <property type="entry name" value="PHOSPHATIDYLINOSITOL MANNOSIDE ACYLTRANSFERASE"/>
    <property type="match status" value="1"/>
</dbReference>
<dbReference type="PANTHER" id="PTHR30606">
    <property type="entry name" value="LIPID A BIOSYNTHESIS LAUROYL ACYLTRANSFERASE"/>
    <property type="match status" value="1"/>
</dbReference>
<keyword evidence="9" id="KW-1185">Reference proteome</keyword>
<feature type="transmembrane region" description="Helical" evidence="7">
    <location>
        <begin position="12"/>
        <end position="38"/>
    </location>
</feature>
<evidence type="ECO:0000256" key="1">
    <source>
        <dbReference type="ARBA" id="ARBA00004533"/>
    </source>
</evidence>
<keyword evidence="7" id="KW-1133">Transmembrane helix</keyword>
<dbReference type="PIRSF" id="PIRSF026649">
    <property type="entry name" value="MsbB"/>
    <property type="match status" value="1"/>
</dbReference>
<dbReference type="AlphaFoldDB" id="A0A1H7PEH5"/>
<keyword evidence="3" id="KW-0997">Cell inner membrane</keyword>
<evidence type="ECO:0000256" key="3">
    <source>
        <dbReference type="ARBA" id="ARBA00022519"/>
    </source>
</evidence>
<dbReference type="Pfam" id="PF03279">
    <property type="entry name" value="Lip_A_acyltrans"/>
    <property type="match status" value="1"/>
</dbReference>
<keyword evidence="5 7" id="KW-0472">Membrane</keyword>
<keyword evidence="7" id="KW-0812">Transmembrane</keyword>
<sequence length="289" mass="34225">MNLSNRIVSFSILLISLLPFWCLYFLSNILFVTLYYIIGYRKQVVRENLLAAFPNKQKKERELIAKKFYIFLADMILETIKMKSISAEEVKKRIKLNNPEEVYIHLNANRPVMGITGHYGNWELGIHRLSLMTDNPVLIIYKPLTNKGFEKIFNEIRTRFGAFMVPMKQTFRQILSYRDKPHISMFLSDQTPARSESNYFTPFLGQETLMFQGVEKIAQSTNFPVVYCHIDRIRRGYYECTFTTLFDNSKATATHEITSSHVKFLENIIYQKPELWLWSHRRWKHKPIT</sequence>
<gene>
    <name evidence="8" type="ORF">SAMN05661044_02217</name>
</gene>
<evidence type="ECO:0000256" key="7">
    <source>
        <dbReference type="SAM" id="Phobius"/>
    </source>
</evidence>
<evidence type="ECO:0000256" key="5">
    <source>
        <dbReference type="ARBA" id="ARBA00023136"/>
    </source>
</evidence>
<proteinExistence type="predicted"/>
<protein>
    <submittedName>
        <fullName evidence="8">KDO2-lipid IV(A) lauroyltransferase</fullName>
    </submittedName>
</protein>
<keyword evidence="6" id="KW-0012">Acyltransferase</keyword>
<dbReference type="RefSeq" id="WP_093323938.1">
    <property type="nucleotide sequence ID" value="NZ_FOAF01000002.1"/>
</dbReference>
<accession>A0A1H7PEH5</accession>
<organism evidence="8 9">
    <name type="scientific">Olivibacter domesticus</name>
    <name type="common">Pseudosphingobacterium domesticum</name>
    <dbReference type="NCBI Taxonomy" id="407022"/>
    <lineage>
        <taxon>Bacteria</taxon>
        <taxon>Pseudomonadati</taxon>
        <taxon>Bacteroidota</taxon>
        <taxon>Sphingobacteriia</taxon>
        <taxon>Sphingobacteriales</taxon>
        <taxon>Sphingobacteriaceae</taxon>
        <taxon>Olivibacter</taxon>
    </lineage>
</organism>
<dbReference type="InterPro" id="IPR004960">
    <property type="entry name" value="LipA_acyltrans"/>
</dbReference>
<dbReference type="EMBL" id="FOAF01000002">
    <property type="protein sequence ID" value="SEL34172.1"/>
    <property type="molecule type" value="Genomic_DNA"/>
</dbReference>
<comment type="subcellular location">
    <subcellularLocation>
        <location evidence="1">Cell inner membrane</location>
    </subcellularLocation>
</comment>
<evidence type="ECO:0000313" key="9">
    <source>
        <dbReference type="Proteomes" id="UP000199421"/>
    </source>
</evidence>